<dbReference type="Gene3D" id="3.40.109.40">
    <property type="match status" value="1"/>
</dbReference>
<dbReference type="SUPFAM" id="SSF56507">
    <property type="entry name" value="Methionine synthase activation domain-like"/>
    <property type="match status" value="1"/>
</dbReference>
<dbReference type="AlphaFoldDB" id="A0AAW6U0F7"/>
<evidence type="ECO:0000313" key="2">
    <source>
        <dbReference type="EMBL" id="MDI6451365.1"/>
    </source>
</evidence>
<keyword evidence="3" id="KW-1185">Reference proteome</keyword>
<comment type="caution">
    <text evidence="2">The sequence shown here is derived from an EMBL/GenBank/DDBJ whole genome shotgun (WGS) entry which is preliminary data.</text>
</comment>
<dbReference type="GO" id="GO:0008705">
    <property type="term" value="F:methionine synthase activity"/>
    <property type="evidence" value="ECO:0007669"/>
    <property type="project" value="InterPro"/>
</dbReference>
<name>A0AAW6U0F7_9BACT</name>
<sequence>MKTLSDIPFELDLVSIAKTVHVEPDSPDGRTLAELIETARRMARPKALYTEAFIDAKGAETVTVDGITFTSRMLRANLEPIERVFPFIATCGHEMDTADLPAGDFLVEFWWDAIKAVLLGTAIRHLNEHLKHRYALGRTASMSPGSGDVDVWPIEQQAELFALLGDVKGQIGVELTESFLMKPNKTVSGICFATEVDFHSCQVCRRKDCPSRGAPFDPHLWDQHQHG</sequence>
<dbReference type="InterPro" id="IPR004223">
    <property type="entry name" value="VitB12-dep_Met_synth_activ_dom"/>
</dbReference>
<evidence type="ECO:0000259" key="1">
    <source>
        <dbReference type="Pfam" id="PF02965"/>
    </source>
</evidence>
<feature type="domain" description="AdoMet activation" evidence="1">
    <location>
        <begin position="155"/>
        <end position="195"/>
    </location>
</feature>
<reference evidence="2" key="1">
    <citation type="submission" date="2023-05" db="EMBL/GenBank/DDBJ databases">
        <title>Anaerotaeda fermentans gen. nov., sp. nov., a novel anaerobic planctomycete of the new family within the order Sedimentisphaerales isolated from Taman Peninsula, Russia.</title>
        <authorList>
            <person name="Khomyakova M.A."/>
            <person name="Merkel A.Y."/>
            <person name="Slobodkin A.I."/>
        </authorList>
    </citation>
    <scope>NUCLEOTIDE SEQUENCE</scope>
    <source>
        <strain evidence="2">M17dextr</strain>
    </source>
</reference>
<organism evidence="2 3">
    <name type="scientific">Anaerobaca lacustris</name>
    <dbReference type="NCBI Taxonomy" id="3044600"/>
    <lineage>
        <taxon>Bacteria</taxon>
        <taxon>Pseudomonadati</taxon>
        <taxon>Planctomycetota</taxon>
        <taxon>Phycisphaerae</taxon>
        <taxon>Sedimentisphaerales</taxon>
        <taxon>Anaerobacaceae</taxon>
        <taxon>Anaerobaca</taxon>
    </lineage>
</organism>
<dbReference type="Pfam" id="PF02965">
    <property type="entry name" value="Met_synt_B12"/>
    <property type="match status" value="1"/>
</dbReference>
<evidence type="ECO:0000313" key="3">
    <source>
        <dbReference type="Proteomes" id="UP001431776"/>
    </source>
</evidence>
<dbReference type="EMBL" id="JASCXX010000034">
    <property type="protein sequence ID" value="MDI6451365.1"/>
    <property type="molecule type" value="Genomic_DNA"/>
</dbReference>
<proteinExistence type="predicted"/>
<dbReference type="RefSeq" id="WP_349246772.1">
    <property type="nucleotide sequence ID" value="NZ_JASCXX010000034.1"/>
</dbReference>
<dbReference type="InterPro" id="IPR037010">
    <property type="entry name" value="VitB12-dep_Met_synth_activ_sf"/>
</dbReference>
<gene>
    <name evidence="2" type="ORF">QJ522_20050</name>
</gene>
<dbReference type="Proteomes" id="UP001431776">
    <property type="component" value="Unassembled WGS sequence"/>
</dbReference>
<protein>
    <submittedName>
        <fullName evidence="2">Vitamin B12 dependent-methionine synthase activation domain-containing protein</fullName>
    </submittedName>
</protein>
<accession>A0AAW6U0F7</accession>